<dbReference type="PANTHER" id="PTHR37461:SF1">
    <property type="entry name" value="ANTI-SIGMA-K FACTOR RSKA"/>
    <property type="match status" value="1"/>
</dbReference>
<proteinExistence type="predicted"/>
<dbReference type="Pfam" id="PF10099">
    <property type="entry name" value="RskA_C"/>
    <property type="match status" value="1"/>
</dbReference>
<evidence type="ECO:0000259" key="1">
    <source>
        <dbReference type="Pfam" id="PF10099"/>
    </source>
</evidence>
<keyword evidence="3" id="KW-1185">Reference proteome</keyword>
<dbReference type="AlphaFoldDB" id="A0A7G9SQF0"/>
<organism evidence="2 3">
    <name type="scientific">Thermomonas carbonis</name>
    <dbReference type="NCBI Taxonomy" id="1463158"/>
    <lineage>
        <taxon>Bacteria</taxon>
        <taxon>Pseudomonadati</taxon>
        <taxon>Pseudomonadota</taxon>
        <taxon>Gammaproteobacteria</taxon>
        <taxon>Lysobacterales</taxon>
        <taxon>Lysobacteraceae</taxon>
        <taxon>Thermomonas</taxon>
    </lineage>
</organism>
<sequence length="256" mass="26787">MNDIAPALPPIDDDDLLAGEYVLGVLDADARREAQRRIGADRDFAARVARWDAHFSPWLLRVDAVEPGAHVWPRIRTALGWSSVDGGRKGVWDNAAFWRGTTALAVAASVFAVAIGVWRTPEPVASLPPPVVVAPTPPATEEAAALPVTVLATDDGGTGWIARVAPDRSKVLMVPTPRPVDAGGKVNELWIIAAGEAPKSLGFVSNDKAHSIDIPATLRDAVAAGAVFAVTLEPEQGLPHAAPSGPIVAKGEILAI</sequence>
<dbReference type="GO" id="GO:0016989">
    <property type="term" value="F:sigma factor antagonist activity"/>
    <property type="evidence" value="ECO:0007669"/>
    <property type="project" value="TreeGrafter"/>
</dbReference>
<dbReference type="RefSeq" id="WP_187552592.1">
    <property type="nucleotide sequence ID" value="NZ_BMZL01000001.1"/>
</dbReference>
<name>A0A7G9SQF0_9GAMM</name>
<dbReference type="GO" id="GO:0005886">
    <property type="term" value="C:plasma membrane"/>
    <property type="evidence" value="ECO:0007669"/>
    <property type="project" value="InterPro"/>
</dbReference>
<dbReference type="GO" id="GO:0006417">
    <property type="term" value="P:regulation of translation"/>
    <property type="evidence" value="ECO:0007669"/>
    <property type="project" value="TreeGrafter"/>
</dbReference>
<evidence type="ECO:0000313" key="3">
    <source>
        <dbReference type="Proteomes" id="UP000515804"/>
    </source>
</evidence>
<dbReference type="EMBL" id="CP060719">
    <property type="protein sequence ID" value="QNN70075.1"/>
    <property type="molecule type" value="Genomic_DNA"/>
</dbReference>
<dbReference type="PANTHER" id="PTHR37461">
    <property type="entry name" value="ANTI-SIGMA-K FACTOR RSKA"/>
    <property type="match status" value="1"/>
</dbReference>
<protein>
    <submittedName>
        <fullName evidence="2">Anti-sigma factor</fullName>
    </submittedName>
</protein>
<feature type="domain" description="Anti-sigma K factor RskA C-terminal" evidence="1">
    <location>
        <begin position="103"/>
        <end position="247"/>
    </location>
</feature>
<gene>
    <name evidence="2" type="ORF">H9L16_15920</name>
</gene>
<dbReference type="Proteomes" id="UP000515804">
    <property type="component" value="Chromosome"/>
</dbReference>
<dbReference type="InterPro" id="IPR018764">
    <property type="entry name" value="RskA_C"/>
</dbReference>
<dbReference type="InterPro" id="IPR051474">
    <property type="entry name" value="Anti-sigma-K/W_factor"/>
</dbReference>
<dbReference type="KEGG" id="tcn:H9L16_15920"/>
<evidence type="ECO:0000313" key="2">
    <source>
        <dbReference type="EMBL" id="QNN70075.1"/>
    </source>
</evidence>
<accession>A0A7G9SQF0</accession>
<reference evidence="2 3" key="1">
    <citation type="submission" date="2020-08" db="EMBL/GenBank/DDBJ databases">
        <title>Genome sequence of Thermomonas carbonis KCTC 42013T.</title>
        <authorList>
            <person name="Hyun D.-W."/>
            <person name="Bae J.-W."/>
        </authorList>
    </citation>
    <scope>NUCLEOTIDE SEQUENCE [LARGE SCALE GENOMIC DNA]</scope>
    <source>
        <strain evidence="2 3">KCTC 42013</strain>
    </source>
</reference>